<dbReference type="SMART" id="SM00710">
    <property type="entry name" value="PbH1"/>
    <property type="match status" value="6"/>
</dbReference>
<dbReference type="Gene3D" id="2.160.20.10">
    <property type="entry name" value="Single-stranded right-handed beta-helix, Pectin lyase-like"/>
    <property type="match status" value="1"/>
</dbReference>
<protein>
    <recommendedName>
        <fullName evidence="13">Polygalacturonase</fullName>
    </recommendedName>
</protein>
<dbReference type="InterPro" id="IPR006626">
    <property type="entry name" value="PbH1"/>
</dbReference>
<keyword evidence="5 9" id="KW-0378">Hydrolase</keyword>
<evidence type="ECO:0000256" key="7">
    <source>
        <dbReference type="ARBA" id="ARBA00023316"/>
    </source>
</evidence>
<feature type="chain" id="PRO_5041921410" description="Polygalacturonase" evidence="10">
    <location>
        <begin position="26"/>
        <end position="394"/>
    </location>
</feature>
<evidence type="ECO:0000256" key="3">
    <source>
        <dbReference type="ARBA" id="ARBA00022512"/>
    </source>
</evidence>
<evidence type="ECO:0008006" key="13">
    <source>
        <dbReference type="Google" id="ProtNLM"/>
    </source>
</evidence>
<dbReference type="EMBL" id="CP093345">
    <property type="protein sequence ID" value="WOG91732.1"/>
    <property type="molecule type" value="Genomic_DNA"/>
</dbReference>
<evidence type="ECO:0000256" key="6">
    <source>
        <dbReference type="ARBA" id="ARBA00023295"/>
    </source>
</evidence>
<dbReference type="GO" id="GO:0005975">
    <property type="term" value="P:carbohydrate metabolic process"/>
    <property type="evidence" value="ECO:0007669"/>
    <property type="project" value="InterPro"/>
</dbReference>
<keyword evidence="12" id="KW-1185">Reference proteome</keyword>
<dbReference type="InterPro" id="IPR012334">
    <property type="entry name" value="Pectin_lyas_fold"/>
</dbReference>
<feature type="signal peptide" evidence="10">
    <location>
        <begin position="1"/>
        <end position="25"/>
    </location>
</feature>
<dbReference type="FunFam" id="2.160.20.10:FF:000004">
    <property type="entry name" value="Pectin lyase-like superfamily protein"/>
    <property type="match status" value="1"/>
</dbReference>
<evidence type="ECO:0000256" key="1">
    <source>
        <dbReference type="ARBA" id="ARBA00004191"/>
    </source>
</evidence>
<keyword evidence="3" id="KW-0134">Cell wall</keyword>
<dbReference type="InterPro" id="IPR000743">
    <property type="entry name" value="Glyco_hydro_28"/>
</dbReference>
<name>A0AAF0WKT3_DAUCS</name>
<comment type="subcellular location">
    <subcellularLocation>
        <location evidence="1">Secreted</location>
        <location evidence="1">Cell wall</location>
    </subcellularLocation>
</comment>
<proteinExistence type="inferred from homology"/>
<evidence type="ECO:0000256" key="9">
    <source>
        <dbReference type="RuleBase" id="RU361169"/>
    </source>
</evidence>
<dbReference type="SUPFAM" id="SSF51126">
    <property type="entry name" value="Pectin lyase-like"/>
    <property type="match status" value="1"/>
</dbReference>
<keyword evidence="7" id="KW-0961">Cell wall biogenesis/degradation</keyword>
<dbReference type="Pfam" id="PF00295">
    <property type="entry name" value="Glyco_hydro_28"/>
    <property type="match status" value="1"/>
</dbReference>
<evidence type="ECO:0000256" key="5">
    <source>
        <dbReference type="ARBA" id="ARBA00022801"/>
    </source>
</evidence>
<dbReference type="PROSITE" id="PS00502">
    <property type="entry name" value="POLYGALACTURONASE"/>
    <property type="match status" value="1"/>
</dbReference>
<reference evidence="11" key="2">
    <citation type="submission" date="2022-03" db="EMBL/GenBank/DDBJ databases">
        <title>Draft title - Genomic analysis of global carrot germplasm unveils the trajectory of domestication and the origin of high carotenoid orange carrot.</title>
        <authorList>
            <person name="Iorizzo M."/>
            <person name="Ellison S."/>
            <person name="Senalik D."/>
            <person name="Macko-Podgorni A."/>
            <person name="Grzebelus D."/>
            <person name="Bostan H."/>
            <person name="Rolling W."/>
            <person name="Curaba J."/>
            <person name="Simon P."/>
        </authorList>
    </citation>
    <scope>NUCLEOTIDE SEQUENCE</scope>
    <source>
        <tissue evidence="11">Leaf</tissue>
    </source>
</reference>
<dbReference type="PANTHER" id="PTHR31375">
    <property type="match status" value="1"/>
</dbReference>
<evidence type="ECO:0000313" key="11">
    <source>
        <dbReference type="EMBL" id="WOG91732.1"/>
    </source>
</evidence>
<dbReference type="GO" id="GO:0071555">
    <property type="term" value="P:cell wall organization"/>
    <property type="evidence" value="ECO:0007669"/>
    <property type="project" value="UniProtKB-KW"/>
</dbReference>
<feature type="active site" evidence="8">
    <location>
        <position position="237"/>
    </location>
</feature>
<dbReference type="InterPro" id="IPR011050">
    <property type="entry name" value="Pectin_lyase_fold/virulence"/>
</dbReference>
<dbReference type="AlphaFoldDB" id="A0AAF0WKT3"/>
<evidence type="ECO:0000256" key="10">
    <source>
        <dbReference type="SAM" id="SignalP"/>
    </source>
</evidence>
<dbReference type="GO" id="GO:0004650">
    <property type="term" value="F:polygalacturonase activity"/>
    <property type="evidence" value="ECO:0007669"/>
    <property type="project" value="InterPro"/>
</dbReference>
<reference evidence="11" key="1">
    <citation type="journal article" date="2016" name="Nat. Genet.">
        <title>A high-quality carrot genome assembly provides new insights into carotenoid accumulation and asterid genome evolution.</title>
        <authorList>
            <person name="Iorizzo M."/>
            <person name="Ellison S."/>
            <person name="Senalik D."/>
            <person name="Zeng P."/>
            <person name="Satapoomin P."/>
            <person name="Huang J."/>
            <person name="Bowman M."/>
            <person name="Iovene M."/>
            <person name="Sanseverino W."/>
            <person name="Cavagnaro P."/>
            <person name="Yildiz M."/>
            <person name="Macko-Podgorni A."/>
            <person name="Moranska E."/>
            <person name="Grzebelus E."/>
            <person name="Grzebelus D."/>
            <person name="Ashrafi H."/>
            <person name="Zheng Z."/>
            <person name="Cheng S."/>
            <person name="Spooner D."/>
            <person name="Van Deynze A."/>
            <person name="Simon P."/>
        </authorList>
    </citation>
    <scope>NUCLEOTIDE SEQUENCE</scope>
    <source>
        <tissue evidence="11">Leaf</tissue>
    </source>
</reference>
<evidence type="ECO:0000256" key="2">
    <source>
        <dbReference type="ARBA" id="ARBA00008834"/>
    </source>
</evidence>
<keyword evidence="10" id="KW-0732">Signal</keyword>
<gene>
    <name evidence="11" type="ORF">DCAR_0310982</name>
</gene>
<evidence type="ECO:0000256" key="4">
    <source>
        <dbReference type="ARBA" id="ARBA00022525"/>
    </source>
</evidence>
<keyword evidence="6 9" id="KW-0326">Glycosidase</keyword>
<evidence type="ECO:0000256" key="8">
    <source>
        <dbReference type="PROSITE-ProRule" id="PRU10052"/>
    </source>
</evidence>
<evidence type="ECO:0000313" key="12">
    <source>
        <dbReference type="Proteomes" id="UP000077755"/>
    </source>
</evidence>
<sequence length="394" mass="41834">MDSNKPFSKVSVILFLVIFCDKVCSYDTSRVKKHGDNAHEKFYDINSLLDSWQEACQSESGGIVSVPDGTFQLDPIEFEGPCKNQVTFQLDGTLQAPTGIINGDDWIKFHNIDGLIIQGSGTLDGQGASAWQDKCPSCPPLTTSLTLSSVTNAQVTGITSLNSKGYHIKVNKGGGTTIEHVTITAPEDSPNTDGIHTSEANNINILNSDIGTGDDCISIGEGTQNINITGINCGPGHGISIGSIGKNADDGSVSGVHVMSCTMTSTENGVRIKTWTSDCSATVSDVTFHDITIDQASNPIIIDQQYCGGSHEYPSHVQVSDVKFINVHGISKSEVAINLQCSSTMPCQGIELDTIDLSLDGGEQTTASCSNVNATYDGSQNPPPCSNSLYHRHL</sequence>
<accession>A0AAF0WKT3</accession>
<organism evidence="11 12">
    <name type="scientific">Daucus carota subsp. sativus</name>
    <name type="common">Carrot</name>
    <dbReference type="NCBI Taxonomy" id="79200"/>
    <lineage>
        <taxon>Eukaryota</taxon>
        <taxon>Viridiplantae</taxon>
        <taxon>Streptophyta</taxon>
        <taxon>Embryophyta</taxon>
        <taxon>Tracheophyta</taxon>
        <taxon>Spermatophyta</taxon>
        <taxon>Magnoliopsida</taxon>
        <taxon>eudicotyledons</taxon>
        <taxon>Gunneridae</taxon>
        <taxon>Pentapetalae</taxon>
        <taxon>asterids</taxon>
        <taxon>campanulids</taxon>
        <taxon>Apiales</taxon>
        <taxon>Apiaceae</taxon>
        <taxon>Apioideae</taxon>
        <taxon>Scandiceae</taxon>
        <taxon>Daucinae</taxon>
        <taxon>Daucus</taxon>
        <taxon>Daucus sect. Daucus</taxon>
    </lineage>
</organism>
<comment type="similarity">
    <text evidence="2 9">Belongs to the glycosyl hydrolase 28 family.</text>
</comment>
<dbReference type="Proteomes" id="UP000077755">
    <property type="component" value="Chromosome 3"/>
</dbReference>
<keyword evidence="4" id="KW-0964">Secreted</keyword>